<dbReference type="PANTHER" id="PTHR43208">
    <property type="entry name" value="ABC TRANSPORTER SUBSTRATE-BINDING PROTEIN"/>
    <property type="match status" value="1"/>
</dbReference>
<evidence type="ECO:0000313" key="4">
    <source>
        <dbReference type="EMBL" id="MBI3126719.1"/>
    </source>
</evidence>
<accession>A0A932HW08</accession>
<comment type="caution">
    <text evidence="4">The sequence shown here is derived from an EMBL/GenBank/DDBJ whole genome shotgun (WGS) entry which is preliminary data.</text>
</comment>
<dbReference type="InterPro" id="IPR052910">
    <property type="entry name" value="ABC-Purine-Binding"/>
</dbReference>
<dbReference type="InterPro" id="IPR028082">
    <property type="entry name" value="Peripla_BP_I"/>
</dbReference>
<keyword evidence="1 2" id="KW-0732">Signal</keyword>
<protein>
    <submittedName>
        <fullName evidence="4">BMP family protein</fullName>
    </submittedName>
</protein>
<name>A0A932HW08_UNCTE</name>
<evidence type="ECO:0000256" key="2">
    <source>
        <dbReference type="SAM" id="SignalP"/>
    </source>
</evidence>
<dbReference type="InterPro" id="IPR003760">
    <property type="entry name" value="PnrA-like"/>
</dbReference>
<organism evidence="4 5">
    <name type="scientific">Tectimicrobiota bacterium</name>
    <dbReference type="NCBI Taxonomy" id="2528274"/>
    <lineage>
        <taxon>Bacteria</taxon>
        <taxon>Pseudomonadati</taxon>
        <taxon>Nitrospinota/Tectimicrobiota group</taxon>
        <taxon>Candidatus Tectimicrobiota</taxon>
    </lineage>
</organism>
<dbReference type="Pfam" id="PF02608">
    <property type="entry name" value="Bmp"/>
    <property type="match status" value="1"/>
</dbReference>
<feature type="domain" description="ABC transporter substrate-binding protein PnrA-like" evidence="3">
    <location>
        <begin position="31"/>
        <end position="278"/>
    </location>
</feature>
<dbReference type="Proteomes" id="UP000782312">
    <property type="component" value="Unassembled WGS sequence"/>
</dbReference>
<evidence type="ECO:0000256" key="1">
    <source>
        <dbReference type="ARBA" id="ARBA00022729"/>
    </source>
</evidence>
<dbReference type="EMBL" id="JACPUR010000010">
    <property type="protein sequence ID" value="MBI3126719.1"/>
    <property type="molecule type" value="Genomic_DNA"/>
</dbReference>
<feature type="chain" id="PRO_5037228777" evidence="2">
    <location>
        <begin position="28"/>
        <end position="330"/>
    </location>
</feature>
<reference evidence="4" key="1">
    <citation type="submission" date="2020-07" db="EMBL/GenBank/DDBJ databases">
        <title>Huge and variable diversity of episymbiotic CPR bacteria and DPANN archaea in groundwater ecosystems.</title>
        <authorList>
            <person name="He C.Y."/>
            <person name="Keren R."/>
            <person name="Whittaker M."/>
            <person name="Farag I.F."/>
            <person name="Doudna J."/>
            <person name="Cate J.H.D."/>
            <person name="Banfield J.F."/>
        </authorList>
    </citation>
    <scope>NUCLEOTIDE SEQUENCE</scope>
    <source>
        <strain evidence="4">NC_groundwater_763_Ag_S-0.2um_68_21</strain>
    </source>
</reference>
<dbReference type="GO" id="GO:0005886">
    <property type="term" value="C:plasma membrane"/>
    <property type="evidence" value="ECO:0007669"/>
    <property type="project" value="InterPro"/>
</dbReference>
<dbReference type="AlphaFoldDB" id="A0A932HW08"/>
<evidence type="ECO:0000313" key="5">
    <source>
        <dbReference type="Proteomes" id="UP000782312"/>
    </source>
</evidence>
<feature type="signal peptide" evidence="2">
    <location>
        <begin position="1"/>
        <end position="27"/>
    </location>
</feature>
<sequence length="330" mass="35911">MKTARLAFLAGLCLAAGLAALPGGVWAAPHKFAMIVPGPIEDSDFNFRGYEVVEDVKKHYKMPASLSERISPADAERVAREYIASGHTIVAFHGGQYFSLVRKLSPAFPKTVLVIESSAPGTFGKNVWNVHRKFNEGFYAFGALAGLSTKTNNIGVIAGIQLPDFRASINSISDALKQVNPKAKLVYSFTGDQNDPIKARQTAEAMMANKVDFIINMVNLGVYGVIEAAKASKNKVLVTTFYTDKTEKAPDHLAGTLILDFRPPYRKVVDGILKGQTSGYVAMQPGNGFELAGIRNVPPQAAAKTKEFFEKVQRGEIKVRNELTKIDMAK</sequence>
<evidence type="ECO:0000259" key="3">
    <source>
        <dbReference type="Pfam" id="PF02608"/>
    </source>
</evidence>
<dbReference type="Gene3D" id="3.40.50.2300">
    <property type="match status" value="2"/>
</dbReference>
<dbReference type="PANTHER" id="PTHR43208:SF1">
    <property type="entry name" value="ABC TRANSPORTER SUBSTRATE-BINDING PROTEIN"/>
    <property type="match status" value="1"/>
</dbReference>
<dbReference type="SUPFAM" id="SSF53822">
    <property type="entry name" value="Periplasmic binding protein-like I"/>
    <property type="match status" value="1"/>
</dbReference>
<dbReference type="CDD" id="cd06304">
    <property type="entry name" value="PBP1_BmpA_Med_PnrA-like"/>
    <property type="match status" value="1"/>
</dbReference>
<proteinExistence type="predicted"/>
<gene>
    <name evidence="4" type="ORF">HYZ11_03850</name>
</gene>